<dbReference type="InterPro" id="IPR009078">
    <property type="entry name" value="Ferritin-like_SF"/>
</dbReference>
<dbReference type="Gene3D" id="1.20.1260.10">
    <property type="match status" value="1"/>
</dbReference>
<sequence length="252" mass="26845">MKTTSSDVGFNRTGLQTSALEGEEAIEGARQGIPSSPGDGSGILAVRADYAAEGDRLGTVPIPGTFKGLFTTTKELLKGNKPTVFIDKLGERLAFERTGVRLYEGALAKFDLHGTWPGGPSREQLEGILRDELSHFFLLREAMEALGADPTAMTPSADLVAVTSKGVPEVLADPRTNLVQCLEALLVAELTDNDGWELLITLARGVGQDALAARFQLALDSEADHLLLVRRWFTAGVTGEAGVRPEVTAPAF</sequence>
<name>A0ABT5DE18_9BACT</name>
<dbReference type="EMBL" id="JAQNDM010000002">
    <property type="protein sequence ID" value="MDC0711033.1"/>
    <property type="molecule type" value="Genomic_DNA"/>
</dbReference>
<comment type="caution">
    <text evidence="1">The sequence shown here is derived from an EMBL/GenBank/DDBJ whole genome shotgun (WGS) entry which is preliminary data.</text>
</comment>
<dbReference type="SUPFAM" id="SSF47240">
    <property type="entry name" value="Ferritin-like"/>
    <property type="match status" value="1"/>
</dbReference>
<evidence type="ECO:0000313" key="1">
    <source>
        <dbReference type="EMBL" id="MDC0711033.1"/>
    </source>
</evidence>
<dbReference type="RefSeq" id="WP_272140995.1">
    <property type="nucleotide sequence ID" value="NZ_JAQNDM010000002.1"/>
</dbReference>
<keyword evidence="2" id="KW-1185">Reference proteome</keyword>
<dbReference type="InterPro" id="IPR012347">
    <property type="entry name" value="Ferritin-like"/>
</dbReference>
<protein>
    <submittedName>
        <fullName evidence="1">Ferritin-like domain-containing protein</fullName>
    </submittedName>
</protein>
<reference evidence="1 2" key="1">
    <citation type="submission" date="2022-11" db="EMBL/GenBank/DDBJ databases">
        <title>Minimal conservation of predation-associated metabolite biosynthetic gene clusters underscores biosynthetic potential of Myxococcota including descriptions for ten novel species: Archangium lansinium sp. nov., Myxococcus landrumus sp. nov., Nannocystis bai.</title>
        <authorList>
            <person name="Ahearne A."/>
            <person name="Stevens C."/>
            <person name="Dowd S."/>
        </authorList>
    </citation>
    <scope>NUCLEOTIDE SEQUENCE [LARGE SCALE GENOMIC DNA]</scope>
    <source>
        <strain evidence="1 2">NCWAL01</strain>
    </source>
</reference>
<evidence type="ECO:0000313" key="2">
    <source>
        <dbReference type="Proteomes" id="UP001221838"/>
    </source>
</evidence>
<gene>
    <name evidence="1" type="ORF">POL68_21355</name>
</gene>
<proteinExistence type="predicted"/>
<dbReference type="Proteomes" id="UP001221838">
    <property type="component" value="Unassembled WGS sequence"/>
</dbReference>
<accession>A0ABT5DE18</accession>
<dbReference type="CDD" id="cd00657">
    <property type="entry name" value="Ferritin_like"/>
    <property type="match status" value="1"/>
</dbReference>
<organism evidence="1 2">
    <name type="scientific">Stigmatella ashevillensis</name>
    <dbReference type="NCBI Taxonomy" id="2995309"/>
    <lineage>
        <taxon>Bacteria</taxon>
        <taxon>Pseudomonadati</taxon>
        <taxon>Myxococcota</taxon>
        <taxon>Myxococcia</taxon>
        <taxon>Myxococcales</taxon>
        <taxon>Cystobacterineae</taxon>
        <taxon>Archangiaceae</taxon>
        <taxon>Stigmatella</taxon>
    </lineage>
</organism>